<feature type="transmembrane region" description="Helical" evidence="6">
    <location>
        <begin position="45"/>
        <end position="63"/>
    </location>
</feature>
<dbReference type="InterPro" id="IPR050638">
    <property type="entry name" value="AA-Vitamin_Transporters"/>
</dbReference>
<accession>A0ABQ4FT02</accession>
<organism evidence="8 9">
    <name type="scientific">Microbispora corallina</name>
    <dbReference type="NCBI Taxonomy" id="83302"/>
    <lineage>
        <taxon>Bacteria</taxon>
        <taxon>Bacillati</taxon>
        <taxon>Actinomycetota</taxon>
        <taxon>Actinomycetes</taxon>
        <taxon>Streptosporangiales</taxon>
        <taxon>Streptosporangiaceae</taxon>
        <taxon>Microbispora</taxon>
    </lineage>
</organism>
<feature type="transmembrane region" description="Helical" evidence="6">
    <location>
        <begin position="12"/>
        <end position="33"/>
    </location>
</feature>
<feature type="transmembrane region" description="Helical" evidence="6">
    <location>
        <begin position="283"/>
        <end position="304"/>
    </location>
</feature>
<sequence length="327" mass="32250">MTRVSALPVRQGLVYLSIAAVAWGTGGAAGALLHRTGHLSPVAVSFWRFACGAALLVGASRLAGRSGAGSAARRGGRPSTRAVLVLGPAMAVCQAAYFAAIAESGVAVATMITMGATPVLVALGGRVVLREPLGRTALACLALALAGLVLLAGGAHTGAGAPSPAVTPAGVGYALLSAAAYSVVTLANRRSPAGGAATWGFAAGAVCLLPLAAATGLFPAAADAGVSALLLAYLAAVPTALAYGLFFAGLRVVTGTTAAVVSLLEPLVAAVIGVALLGERVSPAQVCGGLALMAAVACLARAELARAEPARRRPARAELGRRWRRLL</sequence>
<feature type="transmembrane region" description="Helical" evidence="6">
    <location>
        <begin position="165"/>
        <end position="184"/>
    </location>
</feature>
<dbReference type="EMBL" id="BOOC01000003">
    <property type="protein sequence ID" value="GIH37877.1"/>
    <property type="molecule type" value="Genomic_DNA"/>
</dbReference>
<evidence type="ECO:0000259" key="7">
    <source>
        <dbReference type="Pfam" id="PF00892"/>
    </source>
</evidence>
<feature type="transmembrane region" description="Helical" evidence="6">
    <location>
        <begin position="224"/>
        <end position="246"/>
    </location>
</feature>
<feature type="transmembrane region" description="Helical" evidence="6">
    <location>
        <begin position="258"/>
        <end position="277"/>
    </location>
</feature>
<gene>
    <name evidence="8" type="ORF">Mco01_08770</name>
</gene>
<dbReference type="InterPro" id="IPR000620">
    <property type="entry name" value="EamA_dom"/>
</dbReference>
<comment type="caution">
    <text evidence="8">The sequence shown here is derived from an EMBL/GenBank/DDBJ whole genome shotgun (WGS) entry which is preliminary data.</text>
</comment>
<dbReference type="InterPro" id="IPR037185">
    <property type="entry name" value="EmrE-like"/>
</dbReference>
<evidence type="ECO:0000256" key="5">
    <source>
        <dbReference type="ARBA" id="ARBA00023136"/>
    </source>
</evidence>
<dbReference type="Proteomes" id="UP000603904">
    <property type="component" value="Unassembled WGS sequence"/>
</dbReference>
<evidence type="ECO:0000256" key="4">
    <source>
        <dbReference type="ARBA" id="ARBA00022989"/>
    </source>
</evidence>
<comment type="subcellular location">
    <subcellularLocation>
        <location evidence="1">Membrane</location>
        <topology evidence="1">Multi-pass membrane protein</topology>
    </subcellularLocation>
</comment>
<feature type="domain" description="EamA" evidence="7">
    <location>
        <begin position="12"/>
        <end position="151"/>
    </location>
</feature>
<protein>
    <submittedName>
        <fullName evidence="8">Membrane protein</fullName>
    </submittedName>
</protein>
<feature type="transmembrane region" description="Helical" evidence="6">
    <location>
        <begin position="108"/>
        <end position="129"/>
    </location>
</feature>
<proteinExistence type="inferred from homology"/>
<dbReference type="SUPFAM" id="SSF103481">
    <property type="entry name" value="Multidrug resistance efflux transporter EmrE"/>
    <property type="match status" value="2"/>
</dbReference>
<feature type="transmembrane region" description="Helical" evidence="6">
    <location>
        <begin position="196"/>
        <end position="218"/>
    </location>
</feature>
<dbReference type="Pfam" id="PF00892">
    <property type="entry name" value="EamA"/>
    <property type="match status" value="2"/>
</dbReference>
<keyword evidence="3 6" id="KW-0812">Transmembrane</keyword>
<keyword evidence="4 6" id="KW-1133">Transmembrane helix</keyword>
<dbReference type="Gene3D" id="1.10.3730.20">
    <property type="match status" value="1"/>
</dbReference>
<evidence type="ECO:0000313" key="9">
    <source>
        <dbReference type="Proteomes" id="UP000603904"/>
    </source>
</evidence>
<feature type="domain" description="EamA" evidence="7">
    <location>
        <begin position="170"/>
        <end position="299"/>
    </location>
</feature>
<keyword evidence="5 6" id="KW-0472">Membrane</keyword>
<evidence type="ECO:0000256" key="2">
    <source>
        <dbReference type="ARBA" id="ARBA00007362"/>
    </source>
</evidence>
<dbReference type="PANTHER" id="PTHR32322:SF2">
    <property type="entry name" value="EAMA DOMAIN-CONTAINING PROTEIN"/>
    <property type="match status" value="1"/>
</dbReference>
<dbReference type="PANTHER" id="PTHR32322">
    <property type="entry name" value="INNER MEMBRANE TRANSPORTER"/>
    <property type="match status" value="1"/>
</dbReference>
<evidence type="ECO:0000256" key="1">
    <source>
        <dbReference type="ARBA" id="ARBA00004141"/>
    </source>
</evidence>
<feature type="transmembrane region" description="Helical" evidence="6">
    <location>
        <begin position="83"/>
        <end position="102"/>
    </location>
</feature>
<evidence type="ECO:0000313" key="8">
    <source>
        <dbReference type="EMBL" id="GIH37877.1"/>
    </source>
</evidence>
<dbReference type="RefSeq" id="WP_204055592.1">
    <property type="nucleotide sequence ID" value="NZ_BAAAGP010000003.1"/>
</dbReference>
<feature type="transmembrane region" description="Helical" evidence="6">
    <location>
        <begin position="136"/>
        <end position="159"/>
    </location>
</feature>
<name>A0ABQ4FT02_9ACTN</name>
<comment type="similarity">
    <text evidence="2">Belongs to the EamA transporter family.</text>
</comment>
<evidence type="ECO:0000256" key="6">
    <source>
        <dbReference type="SAM" id="Phobius"/>
    </source>
</evidence>
<reference evidence="8 9" key="1">
    <citation type="submission" date="2021-01" db="EMBL/GenBank/DDBJ databases">
        <title>Whole genome shotgun sequence of Microbispora corallina NBRC 16416.</title>
        <authorList>
            <person name="Komaki H."/>
            <person name="Tamura T."/>
        </authorList>
    </citation>
    <scope>NUCLEOTIDE SEQUENCE [LARGE SCALE GENOMIC DNA]</scope>
    <source>
        <strain evidence="8 9">NBRC 16416</strain>
    </source>
</reference>
<keyword evidence="9" id="KW-1185">Reference proteome</keyword>
<evidence type="ECO:0000256" key="3">
    <source>
        <dbReference type="ARBA" id="ARBA00022692"/>
    </source>
</evidence>